<sequence>MSIFVPDNKKKHTKIMKTRNIIMAAFIAATMSACTTEKTILNTGGGLFGEWKIEQAMGKSTANGDRPATINFGNDGRINGNASVNSFFGGYTSDGRNMSFTQVGMTRMMGQSMEIEDAVTQAINTTARISINGNSAQVYDKDGNVIMKLTRAEK</sequence>
<gene>
    <name evidence="1" type="ORF">E5358_07490</name>
</gene>
<dbReference type="Proteomes" id="UP000308886">
    <property type="component" value="Unassembled WGS sequence"/>
</dbReference>
<protein>
    <submittedName>
        <fullName evidence="1">META domain-containing protein</fullName>
    </submittedName>
</protein>
<proteinExistence type="predicted"/>
<keyword evidence="2" id="KW-1185">Reference proteome</keyword>
<organism evidence="1 2">
    <name type="scientific">Palleniella muris</name>
    <dbReference type="NCBI Taxonomy" id="3038145"/>
    <lineage>
        <taxon>Bacteria</taxon>
        <taxon>Pseudomonadati</taxon>
        <taxon>Bacteroidota</taxon>
        <taxon>Bacteroidia</taxon>
        <taxon>Bacteroidales</taxon>
        <taxon>Prevotellaceae</taxon>
        <taxon>Palleniella</taxon>
    </lineage>
</organism>
<accession>A0AC61QQF2</accession>
<evidence type="ECO:0000313" key="1">
    <source>
        <dbReference type="EMBL" id="TGX82378.1"/>
    </source>
</evidence>
<evidence type="ECO:0000313" key="2">
    <source>
        <dbReference type="Proteomes" id="UP000308886"/>
    </source>
</evidence>
<comment type="caution">
    <text evidence="1">The sequence shown here is derived from an EMBL/GenBank/DDBJ whole genome shotgun (WGS) entry which is preliminary data.</text>
</comment>
<name>A0AC61QQF2_9BACT</name>
<dbReference type="EMBL" id="SRZC01000010">
    <property type="protein sequence ID" value="TGX82378.1"/>
    <property type="molecule type" value="Genomic_DNA"/>
</dbReference>
<reference evidence="1" key="1">
    <citation type="submission" date="2019-04" db="EMBL/GenBank/DDBJ databases">
        <title>Microbes associate with the intestines of laboratory mice.</title>
        <authorList>
            <person name="Navarre W."/>
            <person name="Wong E."/>
            <person name="Huang K."/>
            <person name="Tropini C."/>
            <person name="Ng K."/>
            <person name="Yu B."/>
        </authorList>
    </citation>
    <scope>NUCLEOTIDE SEQUENCE</scope>
    <source>
        <strain evidence="1">NM73_A23</strain>
    </source>
</reference>